<dbReference type="InterPro" id="IPR056371">
    <property type="entry name" value="DHX37-like_C"/>
</dbReference>
<evidence type="ECO:0000259" key="10">
    <source>
        <dbReference type="PROSITE" id="PS51194"/>
    </source>
</evidence>
<dbReference type="GO" id="GO:0003723">
    <property type="term" value="F:RNA binding"/>
    <property type="evidence" value="ECO:0000318"/>
    <property type="project" value="GO_Central"/>
</dbReference>
<dbReference type="GO" id="GO:0000462">
    <property type="term" value="P:maturation of SSU-rRNA from tricistronic rRNA transcript (SSU-rRNA, 5.8S rRNA, LSU-rRNA)"/>
    <property type="evidence" value="ECO:0000318"/>
    <property type="project" value="GO_Central"/>
</dbReference>
<dbReference type="GO" id="GO:0005730">
    <property type="term" value="C:nucleolus"/>
    <property type="evidence" value="ECO:0000318"/>
    <property type="project" value="GO_Central"/>
</dbReference>
<keyword evidence="6" id="KW-0067">ATP-binding</keyword>
<evidence type="ECO:0000256" key="5">
    <source>
        <dbReference type="ARBA" id="ARBA00022806"/>
    </source>
</evidence>
<proteinExistence type="inferred from homology"/>
<feature type="domain" description="Helicase ATP-binding" evidence="9">
    <location>
        <begin position="226"/>
        <end position="401"/>
    </location>
</feature>
<dbReference type="PROSITE" id="PS51192">
    <property type="entry name" value="HELICASE_ATP_BIND_1"/>
    <property type="match status" value="1"/>
</dbReference>
<protein>
    <recommendedName>
        <fullName evidence="2">RNA helicase</fullName>
        <ecNumber evidence="2">3.6.4.13</ecNumber>
    </recommendedName>
</protein>
<dbReference type="SUPFAM" id="SSF52540">
    <property type="entry name" value="P-loop containing nucleoside triphosphate hydrolases"/>
    <property type="match status" value="1"/>
</dbReference>
<keyword evidence="5" id="KW-0347">Helicase</keyword>
<evidence type="ECO:0000256" key="6">
    <source>
        <dbReference type="ARBA" id="ARBA00022840"/>
    </source>
</evidence>
<dbReference type="InParanoid" id="D8R8T0"/>
<sequence length="1159" mass="128003">MKKKRGRSGDGAGAGADSNAIEMPAKRKKNKESVLPSKPDAGRISKSMQRKLKKLQEEKEKRELREQAFETLEKYKLSDNVQALMSSSSALGKAETMREKLRRGMQLRAAGLDVPPEIPLFRERIVSKDDSVVEPGPSVTAKTEKVHNKTKRTDFCQSVIQDGGNSQAIKESCANAEGTDISLSLAAVASAAASNTRKFVVNVWRSEEVDKSRRELPIIMMEQEVMEAVQENDVVIICGETGCGKTTQVPQFLYEAGYGSPLYKDRCGIIGITQPRRIAVLTTAKRVAHELNLQLGKEVGFQVRHDRKIGEKSSIKFMTDGILLREIQYSVIVLDEAHERSVNTDILVGMLSRVLPLRNRLYFQNKRSEAVTPLKLIIMSATLRVEDFTANQKMFPLPPPVIHVTARQFPVTVHSSRKTELQDYESAAYRKVCAIHRKLPPGGILVFVTGRREVEALCKRLRLSFTPSSKLESSDGKPVAKREDSALLSGTECGALDMRSVADAVDEEDDDSSDWEEDVDGFTGENDSSSSGVSDVEDTDKTPGNETSNMDHVRKPGPALVLPLYAMLPAAAQLRVFAAVPEGKRLIVVATNVAETSITIPGIRYVVDCGRAKERKFDGSSGVSRFEVGWISKASADQRAGRAGRTGPGHCYQLYSKTHYHHNFPDFAPPEISLVPIEGVVLVLKCMGIDKVMNFPFPTPPEKEALLEAEKCLTALSALDRTTGLPTSIGKAMALYPINPRHARMVIAALQSARVMGGKSRKSVIAACAVAIAAALSVENPFFSLEESFKDEKDVAATTPSGEAMKATKKPERHRFKNTSSDALTIMNALRAYEESSNQAEFCTASHLNQKIMKEMSKLRGQLSRLVRQQLLEDLLIGSGLEEGWKQLSRKKLSANEEKALICALCAGWPDRVARRVTRRDRLDTAKSRKRGIRYQASSLHGQEDGGDEEGEGRSIVYLGPSSSTFSFASDFVVYKEIVETSRPYMACVSSIDAHALVTEASFFCSFSKPLDDPPPWYDREADQVKCWVSVTFGPHNWQLPLHAMELPAGRKTVAVFASALLEGRVLASLAPLRPYLAADPAMLLKPEAMAHKRVAELVYKLEEGWKTVVDSRRKLAEAWDDGEFLVEEIAAWIQRKHQGLLRTLREAVKSELDLRGTV</sequence>
<organism evidence="12">
    <name type="scientific">Selaginella moellendorffii</name>
    <name type="common">Spikemoss</name>
    <dbReference type="NCBI Taxonomy" id="88036"/>
    <lineage>
        <taxon>Eukaryota</taxon>
        <taxon>Viridiplantae</taxon>
        <taxon>Streptophyta</taxon>
        <taxon>Embryophyta</taxon>
        <taxon>Tracheophyta</taxon>
        <taxon>Lycopodiopsida</taxon>
        <taxon>Selaginellales</taxon>
        <taxon>Selaginellaceae</taxon>
        <taxon>Selaginella</taxon>
    </lineage>
</organism>
<evidence type="ECO:0000313" key="11">
    <source>
        <dbReference type="EMBL" id="EFJ31752.1"/>
    </source>
</evidence>
<dbReference type="AlphaFoldDB" id="D8R8T0"/>
<comment type="catalytic activity">
    <reaction evidence="7">
        <text>ATP + H2O = ADP + phosphate + H(+)</text>
        <dbReference type="Rhea" id="RHEA:13065"/>
        <dbReference type="ChEBI" id="CHEBI:15377"/>
        <dbReference type="ChEBI" id="CHEBI:15378"/>
        <dbReference type="ChEBI" id="CHEBI:30616"/>
        <dbReference type="ChEBI" id="CHEBI:43474"/>
        <dbReference type="ChEBI" id="CHEBI:456216"/>
        <dbReference type="EC" id="3.6.4.13"/>
    </reaction>
</comment>
<dbReference type="Proteomes" id="UP000001514">
    <property type="component" value="Unassembled WGS sequence"/>
</dbReference>
<dbReference type="GO" id="GO:0005524">
    <property type="term" value="F:ATP binding"/>
    <property type="evidence" value="ECO:0007669"/>
    <property type="project" value="UniProtKB-KW"/>
</dbReference>
<dbReference type="CDD" id="cd18791">
    <property type="entry name" value="SF2_C_RHA"/>
    <property type="match status" value="1"/>
</dbReference>
<dbReference type="PROSITE" id="PS00690">
    <property type="entry name" value="DEAH_ATP_HELICASE"/>
    <property type="match status" value="1"/>
</dbReference>
<dbReference type="CDD" id="cd17982">
    <property type="entry name" value="DEXHc_DHX37"/>
    <property type="match status" value="1"/>
</dbReference>
<dbReference type="KEGG" id="smo:SELMODRAFT_440001"/>
<dbReference type="Pfam" id="PF21010">
    <property type="entry name" value="HA2_C"/>
    <property type="match status" value="1"/>
</dbReference>
<dbReference type="InterPro" id="IPR002464">
    <property type="entry name" value="DNA/RNA_helicase_DEAH_CS"/>
</dbReference>
<dbReference type="InterPro" id="IPR003593">
    <property type="entry name" value="AAA+_ATPase"/>
</dbReference>
<dbReference type="Pfam" id="PF00270">
    <property type="entry name" value="DEAD"/>
    <property type="match status" value="1"/>
</dbReference>
<keyword evidence="12" id="KW-1185">Reference proteome</keyword>
<dbReference type="Pfam" id="PF23362">
    <property type="entry name" value="DHX37_C"/>
    <property type="match status" value="1"/>
</dbReference>
<feature type="domain" description="Helicase C-terminal" evidence="10">
    <location>
        <begin position="431"/>
        <end position="688"/>
    </location>
</feature>
<dbReference type="InterPro" id="IPR014001">
    <property type="entry name" value="Helicase_ATP-bd"/>
</dbReference>
<dbReference type="PROSITE" id="PS51194">
    <property type="entry name" value="HELICASE_CTER"/>
    <property type="match status" value="1"/>
</dbReference>
<feature type="compositionally biased region" description="Low complexity" evidence="8">
    <location>
        <begin position="523"/>
        <end position="534"/>
    </location>
</feature>
<evidence type="ECO:0000256" key="4">
    <source>
        <dbReference type="ARBA" id="ARBA00022801"/>
    </source>
</evidence>
<comment type="similarity">
    <text evidence="1">Belongs to the DEAD box helicase family. DEAH subfamily.</text>
</comment>
<evidence type="ECO:0000256" key="2">
    <source>
        <dbReference type="ARBA" id="ARBA00012552"/>
    </source>
</evidence>
<dbReference type="SMART" id="SM00382">
    <property type="entry name" value="AAA"/>
    <property type="match status" value="1"/>
</dbReference>
<feature type="region of interest" description="Disordered" evidence="8">
    <location>
        <begin position="504"/>
        <end position="554"/>
    </location>
</feature>
<evidence type="ECO:0000259" key="9">
    <source>
        <dbReference type="PROSITE" id="PS51192"/>
    </source>
</evidence>
<keyword evidence="4" id="KW-0378">Hydrolase</keyword>
<evidence type="ECO:0000256" key="1">
    <source>
        <dbReference type="ARBA" id="ARBA00008792"/>
    </source>
</evidence>
<dbReference type="InterPro" id="IPR027417">
    <property type="entry name" value="P-loop_NTPase"/>
</dbReference>
<dbReference type="FunFam" id="3.40.50.300:FF:000637">
    <property type="entry name" value="ATP-dependent RNA helicase DHX37/DHR1"/>
    <property type="match status" value="1"/>
</dbReference>
<accession>D8R8T0</accession>
<dbReference type="PANTHER" id="PTHR18934:SF99">
    <property type="entry name" value="ATP-DEPENDENT RNA HELICASE DHX37-RELATED"/>
    <property type="match status" value="1"/>
</dbReference>
<evidence type="ECO:0000256" key="8">
    <source>
        <dbReference type="SAM" id="MobiDB-lite"/>
    </source>
</evidence>
<dbReference type="InterPro" id="IPR011709">
    <property type="entry name" value="DEAD-box_helicase_OB_fold"/>
</dbReference>
<dbReference type="InterPro" id="IPR001650">
    <property type="entry name" value="Helicase_C-like"/>
</dbReference>
<dbReference type="GO" id="GO:0004386">
    <property type="term" value="F:helicase activity"/>
    <property type="evidence" value="ECO:0000318"/>
    <property type="project" value="GO_Central"/>
</dbReference>
<keyword evidence="3" id="KW-0547">Nucleotide-binding</keyword>
<dbReference type="InterPro" id="IPR007502">
    <property type="entry name" value="Helicase-assoc_dom"/>
</dbReference>
<dbReference type="SMART" id="SM00847">
    <property type="entry name" value="HA2"/>
    <property type="match status" value="1"/>
</dbReference>
<evidence type="ECO:0000256" key="3">
    <source>
        <dbReference type="ARBA" id="ARBA00022741"/>
    </source>
</evidence>
<feature type="compositionally biased region" description="Basic and acidic residues" evidence="8">
    <location>
        <begin position="539"/>
        <end position="554"/>
    </location>
</feature>
<dbReference type="GO" id="GO:0003724">
    <property type="term" value="F:RNA helicase activity"/>
    <property type="evidence" value="ECO:0007669"/>
    <property type="project" value="UniProtKB-EC"/>
</dbReference>
<dbReference type="EMBL" id="GL377573">
    <property type="protein sequence ID" value="EFJ31752.1"/>
    <property type="molecule type" value="Genomic_DNA"/>
</dbReference>
<dbReference type="SMART" id="SM00487">
    <property type="entry name" value="DEXDc"/>
    <property type="match status" value="1"/>
</dbReference>
<dbReference type="FunCoup" id="D8R8T0">
    <property type="interactions" value="4576"/>
</dbReference>
<evidence type="ECO:0000256" key="7">
    <source>
        <dbReference type="ARBA" id="ARBA00047984"/>
    </source>
</evidence>
<dbReference type="eggNOG" id="KOG0926">
    <property type="taxonomic scope" value="Eukaryota"/>
</dbReference>
<dbReference type="SMART" id="SM00490">
    <property type="entry name" value="HELICc"/>
    <property type="match status" value="1"/>
</dbReference>
<reference evidence="11 12" key="1">
    <citation type="journal article" date="2011" name="Science">
        <title>The Selaginella genome identifies genetic changes associated with the evolution of vascular plants.</title>
        <authorList>
            <person name="Banks J.A."/>
            <person name="Nishiyama T."/>
            <person name="Hasebe M."/>
            <person name="Bowman J.L."/>
            <person name="Gribskov M."/>
            <person name="dePamphilis C."/>
            <person name="Albert V.A."/>
            <person name="Aono N."/>
            <person name="Aoyama T."/>
            <person name="Ambrose B.A."/>
            <person name="Ashton N.W."/>
            <person name="Axtell M.J."/>
            <person name="Barker E."/>
            <person name="Barker M.S."/>
            <person name="Bennetzen J.L."/>
            <person name="Bonawitz N.D."/>
            <person name="Chapple C."/>
            <person name="Cheng C."/>
            <person name="Correa L.G."/>
            <person name="Dacre M."/>
            <person name="DeBarry J."/>
            <person name="Dreyer I."/>
            <person name="Elias M."/>
            <person name="Engstrom E.M."/>
            <person name="Estelle M."/>
            <person name="Feng L."/>
            <person name="Finet C."/>
            <person name="Floyd S.K."/>
            <person name="Frommer W.B."/>
            <person name="Fujita T."/>
            <person name="Gramzow L."/>
            <person name="Gutensohn M."/>
            <person name="Harholt J."/>
            <person name="Hattori M."/>
            <person name="Heyl A."/>
            <person name="Hirai T."/>
            <person name="Hiwatashi Y."/>
            <person name="Ishikawa M."/>
            <person name="Iwata M."/>
            <person name="Karol K.G."/>
            <person name="Koehler B."/>
            <person name="Kolukisaoglu U."/>
            <person name="Kubo M."/>
            <person name="Kurata T."/>
            <person name="Lalonde S."/>
            <person name="Li K."/>
            <person name="Li Y."/>
            <person name="Litt A."/>
            <person name="Lyons E."/>
            <person name="Manning G."/>
            <person name="Maruyama T."/>
            <person name="Michael T.P."/>
            <person name="Mikami K."/>
            <person name="Miyazaki S."/>
            <person name="Morinaga S."/>
            <person name="Murata T."/>
            <person name="Mueller-Roeber B."/>
            <person name="Nelson D.R."/>
            <person name="Obara M."/>
            <person name="Oguri Y."/>
            <person name="Olmstead R.G."/>
            <person name="Onodera N."/>
            <person name="Petersen B.L."/>
            <person name="Pils B."/>
            <person name="Prigge M."/>
            <person name="Rensing S.A."/>
            <person name="Riano-Pachon D.M."/>
            <person name="Roberts A.W."/>
            <person name="Sato Y."/>
            <person name="Scheller H.V."/>
            <person name="Schulz B."/>
            <person name="Schulz C."/>
            <person name="Shakirov E.V."/>
            <person name="Shibagaki N."/>
            <person name="Shinohara N."/>
            <person name="Shippen D.E."/>
            <person name="Soerensen I."/>
            <person name="Sotooka R."/>
            <person name="Sugimoto N."/>
            <person name="Sugita M."/>
            <person name="Sumikawa N."/>
            <person name="Tanurdzic M."/>
            <person name="Theissen G."/>
            <person name="Ulvskov P."/>
            <person name="Wakazuki S."/>
            <person name="Weng J.K."/>
            <person name="Willats W.W."/>
            <person name="Wipf D."/>
            <person name="Wolf P.G."/>
            <person name="Yang L."/>
            <person name="Zimmer A.D."/>
            <person name="Zhu Q."/>
            <person name="Mitros T."/>
            <person name="Hellsten U."/>
            <person name="Loque D."/>
            <person name="Otillar R."/>
            <person name="Salamov A."/>
            <person name="Schmutz J."/>
            <person name="Shapiro H."/>
            <person name="Lindquist E."/>
            <person name="Lucas S."/>
            <person name="Rokhsar D."/>
            <person name="Grigoriev I.V."/>
        </authorList>
    </citation>
    <scope>NUCLEOTIDE SEQUENCE [LARGE SCALE GENOMIC DNA]</scope>
</reference>
<dbReference type="Gene3D" id="3.40.50.300">
    <property type="entry name" value="P-loop containing nucleotide triphosphate hydrolases"/>
    <property type="match status" value="3"/>
</dbReference>
<dbReference type="HOGENOM" id="CLU_001832_0_0_1"/>
<dbReference type="EC" id="3.6.4.13" evidence="2"/>
<dbReference type="GO" id="GO:0016787">
    <property type="term" value="F:hydrolase activity"/>
    <property type="evidence" value="ECO:0007669"/>
    <property type="project" value="UniProtKB-KW"/>
</dbReference>
<dbReference type="OMA" id="KYAYHCA"/>
<dbReference type="STRING" id="88036.D8R8T0"/>
<dbReference type="Gramene" id="EFJ31752">
    <property type="protein sequence ID" value="EFJ31752"/>
    <property type="gene ID" value="SELMODRAFT_440001"/>
</dbReference>
<dbReference type="InterPro" id="IPR011545">
    <property type="entry name" value="DEAD/DEAH_box_helicase_dom"/>
</dbReference>
<gene>
    <name evidence="11" type="ORF">SELMODRAFT_440001</name>
</gene>
<evidence type="ECO:0000313" key="12">
    <source>
        <dbReference type="Proteomes" id="UP000001514"/>
    </source>
</evidence>
<dbReference type="Pfam" id="PF00271">
    <property type="entry name" value="Helicase_C"/>
    <property type="match status" value="1"/>
</dbReference>
<feature type="region of interest" description="Disordered" evidence="8">
    <location>
        <begin position="1"/>
        <end position="61"/>
    </location>
</feature>
<dbReference type="Pfam" id="PF07717">
    <property type="entry name" value="OB_NTP_bind"/>
    <property type="match status" value="1"/>
</dbReference>
<name>D8R8T0_SELML</name>
<dbReference type="PANTHER" id="PTHR18934">
    <property type="entry name" value="ATP-DEPENDENT RNA HELICASE"/>
    <property type="match status" value="1"/>
</dbReference>
<feature type="compositionally biased region" description="Acidic residues" evidence="8">
    <location>
        <begin position="504"/>
        <end position="520"/>
    </location>
</feature>
<dbReference type="Gene3D" id="1.20.120.1080">
    <property type="match status" value="1"/>
</dbReference>